<feature type="signal peptide" evidence="1">
    <location>
        <begin position="1"/>
        <end position="16"/>
    </location>
</feature>
<evidence type="ECO:0000313" key="3">
    <source>
        <dbReference type="Proteomes" id="UP000475325"/>
    </source>
</evidence>
<keyword evidence="1" id="KW-0732">Signal</keyword>
<feature type="chain" id="PRO_5029003023" evidence="1">
    <location>
        <begin position="17"/>
        <end position="203"/>
    </location>
</feature>
<dbReference type="EMBL" id="WIQW01000003">
    <property type="protein sequence ID" value="KAF3112051.1"/>
    <property type="molecule type" value="Genomic_DNA"/>
</dbReference>
<protein>
    <submittedName>
        <fullName evidence="2">Uncharacterized protein</fullName>
    </submittedName>
</protein>
<proteinExistence type="predicted"/>
<accession>A0A7C8JD63</accession>
<dbReference type="Proteomes" id="UP000475325">
    <property type="component" value="Unassembled WGS sequence"/>
</dbReference>
<gene>
    <name evidence="2" type="ORF">TWF102_005798</name>
</gene>
<name>A0A7C8JD63_ORBOL</name>
<organism evidence="2 3">
    <name type="scientific">Orbilia oligospora</name>
    <name type="common">Nematode-trapping fungus</name>
    <name type="synonym">Arthrobotrys oligospora</name>
    <dbReference type="NCBI Taxonomy" id="2813651"/>
    <lineage>
        <taxon>Eukaryota</taxon>
        <taxon>Fungi</taxon>
        <taxon>Dikarya</taxon>
        <taxon>Ascomycota</taxon>
        <taxon>Pezizomycotina</taxon>
        <taxon>Orbiliomycetes</taxon>
        <taxon>Orbiliales</taxon>
        <taxon>Orbiliaceae</taxon>
        <taxon>Orbilia</taxon>
    </lineage>
</organism>
<sequence>MSRLLILTTILVSVFLWRREIKMQGAVAFLEMHMKVKLYSTLHRKEVGSLVSVQRGKYFASSTQRGVVIGDIATLKSFALALSKVSKLIKAVSVHQVSAHGICSFWGGYSSQTLIGSTSGTRFGSGDKQTFRAFRTSQYEFYIHISRLLRLPPETSEPYILWEILTEQWELLRIPVAKGETPWSAGKTTVLQYFGSGPARQTL</sequence>
<evidence type="ECO:0000256" key="1">
    <source>
        <dbReference type="SAM" id="SignalP"/>
    </source>
</evidence>
<reference evidence="2 3" key="1">
    <citation type="submission" date="2019-06" db="EMBL/GenBank/DDBJ databases">
        <authorList>
            <person name="Palmer J.M."/>
        </authorList>
    </citation>
    <scope>NUCLEOTIDE SEQUENCE [LARGE SCALE GENOMIC DNA]</scope>
    <source>
        <strain evidence="2 3">TWF102</strain>
    </source>
</reference>
<evidence type="ECO:0000313" key="2">
    <source>
        <dbReference type="EMBL" id="KAF3112051.1"/>
    </source>
</evidence>
<dbReference type="AlphaFoldDB" id="A0A7C8JD63"/>
<comment type="caution">
    <text evidence="2">The sequence shown here is derived from an EMBL/GenBank/DDBJ whole genome shotgun (WGS) entry which is preliminary data.</text>
</comment>